<dbReference type="InterPro" id="IPR029063">
    <property type="entry name" value="SAM-dependent_MTases_sf"/>
</dbReference>
<dbReference type="PIRSF" id="PIRSF017393">
    <property type="entry name" value="MTase_SAV2177"/>
    <property type="match status" value="1"/>
</dbReference>
<dbReference type="Pfam" id="PF04672">
    <property type="entry name" value="Methyltransf_19"/>
    <property type="match status" value="1"/>
</dbReference>
<name>A0A919RJU6_9ACTN</name>
<sequence length="291" mass="32177">MCSTYDHEQCSERLEGALVVDKADMSGKADRWANSIDTTRPSIARAYDVVLRGKDNFEVDRAFVAEIAKVVPEIFDVATYNRQILGRGVRFMSSAGIDQFLDLGSGLPTIENTHQVAQRARPGSRVVYVDNDPMVLAHGRVFLEENDDTAVVTSDLREPAAILNDEAVRRLIDFDRPVGVMLVGILHHLHDSEDPKGIVEAYMAAVPPGSHLFITHFCASSQDSRDAEEKYLALLGTGRFRTPEEITAYFDGFDLLDPGVVPLPLWRPDTPVQGELTVGHRLMYGGIAKKP</sequence>
<dbReference type="EMBL" id="BOOW01000032">
    <property type="protein sequence ID" value="GII94958.1"/>
    <property type="molecule type" value="Genomic_DNA"/>
</dbReference>
<reference evidence="1" key="1">
    <citation type="submission" date="2021-01" db="EMBL/GenBank/DDBJ databases">
        <title>Whole genome shotgun sequence of Sinosporangium siamense NBRC 109515.</title>
        <authorList>
            <person name="Komaki H."/>
            <person name="Tamura T."/>
        </authorList>
    </citation>
    <scope>NUCLEOTIDE SEQUENCE</scope>
    <source>
        <strain evidence="1">NBRC 109515</strain>
    </source>
</reference>
<dbReference type="AlphaFoldDB" id="A0A919RJU6"/>
<dbReference type="Gene3D" id="3.40.50.150">
    <property type="entry name" value="Vaccinia Virus protein VP39"/>
    <property type="match status" value="1"/>
</dbReference>
<gene>
    <name evidence="1" type="ORF">Ssi02_51890</name>
</gene>
<protein>
    <submittedName>
        <fullName evidence="1">SAM-dependent methyltransferase</fullName>
    </submittedName>
</protein>
<keyword evidence="1" id="KW-0489">Methyltransferase</keyword>
<evidence type="ECO:0000313" key="2">
    <source>
        <dbReference type="Proteomes" id="UP000606172"/>
    </source>
</evidence>
<comment type="caution">
    <text evidence="1">The sequence shown here is derived from an EMBL/GenBank/DDBJ whole genome shotgun (WGS) entry which is preliminary data.</text>
</comment>
<proteinExistence type="predicted"/>
<dbReference type="GO" id="GO:0008168">
    <property type="term" value="F:methyltransferase activity"/>
    <property type="evidence" value="ECO:0007669"/>
    <property type="project" value="UniProtKB-KW"/>
</dbReference>
<accession>A0A919RJU6</accession>
<organism evidence="1 2">
    <name type="scientific">Sinosporangium siamense</name>
    <dbReference type="NCBI Taxonomy" id="1367973"/>
    <lineage>
        <taxon>Bacteria</taxon>
        <taxon>Bacillati</taxon>
        <taxon>Actinomycetota</taxon>
        <taxon>Actinomycetes</taxon>
        <taxon>Streptosporangiales</taxon>
        <taxon>Streptosporangiaceae</taxon>
        <taxon>Sinosporangium</taxon>
    </lineage>
</organism>
<dbReference type="Proteomes" id="UP000606172">
    <property type="component" value="Unassembled WGS sequence"/>
</dbReference>
<keyword evidence="2" id="KW-1185">Reference proteome</keyword>
<evidence type="ECO:0000313" key="1">
    <source>
        <dbReference type="EMBL" id="GII94958.1"/>
    </source>
</evidence>
<dbReference type="SUPFAM" id="SSF53335">
    <property type="entry name" value="S-adenosyl-L-methionine-dependent methyltransferases"/>
    <property type="match status" value="1"/>
</dbReference>
<keyword evidence="1" id="KW-0808">Transferase</keyword>
<dbReference type="InterPro" id="IPR006764">
    <property type="entry name" value="SAM_dep_MeTrfase_SAV2177_type"/>
</dbReference>
<dbReference type="GO" id="GO:0032259">
    <property type="term" value="P:methylation"/>
    <property type="evidence" value="ECO:0007669"/>
    <property type="project" value="UniProtKB-KW"/>
</dbReference>